<dbReference type="InterPro" id="IPR035906">
    <property type="entry name" value="MetI-like_sf"/>
</dbReference>
<evidence type="ECO:0000313" key="10">
    <source>
        <dbReference type="Proteomes" id="UP000194577"/>
    </source>
</evidence>
<protein>
    <submittedName>
        <fullName evidence="9">Sugar ABC transporter permease</fullName>
    </submittedName>
</protein>
<feature type="transmembrane region" description="Helical" evidence="7">
    <location>
        <begin position="235"/>
        <end position="255"/>
    </location>
</feature>
<organism evidence="9 10">
    <name type="scientific">Actinomyces ruminis</name>
    <dbReference type="NCBI Taxonomy" id="1937003"/>
    <lineage>
        <taxon>Bacteria</taxon>
        <taxon>Bacillati</taxon>
        <taxon>Actinomycetota</taxon>
        <taxon>Actinomycetes</taxon>
        <taxon>Actinomycetales</taxon>
        <taxon>Actinomycetaceae</taxon>
        <taxon>Actinomyces</taxon>
    </lineage>
</organism>
<evidence type="ECO:0000256" key="6">
    <source>
        <dbReference type="ARBA" id="ARBA00023136"/>
    </source>
</evidence>
<feature type="transmembrane region" description="Helical" evidence="7">
    <location>
        <begin position="126"/>
        <end position="146"/>
    </location>
</feature>
<gene>
    <name evidence="9" type="ORF">BW737_002615</name>
</gene>
<keyword evidence="4 7" id="KW-0812">Transmembrane</keyword>
<dbReference type="EMBL" id="MTPX02000019">
    <property type="protein sequence ID" value="PHP53405.1"/>
    <property type="molecule type" value="Genomic_DNA"/>
</dbReference>
<evidence type="ECO:0000256" key="4">
    <source>
        <dbReference type="ARBA" id="ARBA00022692"/>
    </source>
</evidence>
<evidence type="ECO:0000256" key="7">
    <source>
        <dbReference type="RuleBase" id="RU363032"/>
    </source>
</evidence>
<keyword evidence="2 7" id="KW-0813">Transport</keyword>
<dbReference type="SUPFAM" id="SSF161098">
    <property type="entry name" value="MetI-like"/>
    <property type="match status" value="1"/>
</dbReference>
<accession>A0ABX4MD62</accession>
<dbReference type="CDD" id="cd06261">
    <property type="entry name" value="TM_PBP2"/>
    <property type="match status" value="1"/>
</dbReference>
<keyword evidence="10" id="KW-1185">Reference proteome</keyword>
<dbReference type="RefSeq" id="WP_086614592.1">
    <property type="nucleotide sequence ID" value="NZ_MTPX02000019.1"/>
</dbReference>
<dbReference type="Pfam" id="PF00528">
    <property type="entry name" value="BPD_transp_1"/>
    <property type="match status" value="1"/>
</dbReference>
<evidence type="ECO:0000256" key="1">
    <source>
        <dbReference type="ARBA" id="ARBA00004651"/>
    </source>
</evidence>
<feature type="domain" description="ABC transmembrane type-1" evidence="8">
    <location>
        <begin position="89"/>
        <end position="302"/>
    </location>
</feature>
<comment type="caution">
    <text evidence="9">The sequence shown here is derived from an EMBL/GenBank/DDBJ whole genome shotgun (WGS) entry which is preliminary data.</text>
</comment>
<dbReference type="InterPro" id="IPR000515">
    <property type="entry name" value="MetI-like"/>
</dbReference>
<feature type="transmembrane region" description="Helical" evidence="7">
    <location>
        <begin position="166"/>
        <end position="186"/>
    </location>
</feature>
<evidence type="ECO:0000256" key="5">
    <source>
        <dbReference type="ARBA" id="ARBA00022989"/>
    </source>
</evidence>
<dbReference type="Gene3D" id="1.10.3720.10">
    <property type="entry name" value="MetI-like"/>
    <property type="match status" value="1"/>
</dbReference>
<evidence type="ECO:0000256" key="3">
    <source>
        <dbReference type="ARBA" id="ARBA00022475"/>
    </source>
</evidence>
<feature type="transmembrane region" description="Helical" evidence="7">
    <location>
        <begin position="281"/>
        <end position="304"/>
    </location>
</feature>
<comment type="subcellular location">
    <subcellularLocation>
        <location evidence="1 7">Cell membrane</location>
        <topology evidence="1 7">Multi-pass membrane protein</topology>
    </subcellularLocation>
</comment>
<comment type="similarity">
    <text evidence="7">Belongs to the binding-protein-dependent transport system permease family.</text>
</comment>
<dbReference type="PANTHER" id="PTHR30193:SF37">
    <property type="entry name" value="INNER MEMBRANE ABC TRANSPORTER PERMEASE PROTEIN YCJO"/>
    <property type="match status" value="1"/>
</dbReference>
<name>A0ABX4MD62_9ACTO</name>
<dbReference type="PROSITE" id="PS50928">
    <property type="entry name" value="ABC_TM1"/>
    <property type="match status" value="1"/>
</dbReference>
<keyword evidence="5 7" id="KW-1133">Transmembrane helix</keyword>
<evidence type="ECO:0000313" key="9">
    <source>
        <dbReference type="EMBL" id="PHP53405.1"/>
    </source>
</evidence>
<keyword evidence="6 7" id="KW-0472">Membrane</keyword>
<proteinExistence type="inferred from homology"/>
<evidence type="ECO:0000259" key="8">
    <source>
        <dbReference type="PROSITE" id="PS50928"/>
    </source>
</evidence>
<feature type="transmembrane region" description="Helical" evidence="7">
    <location>
        <begin position="35"/>
        <end position="59"/>
    </location>
</feature>
<sequence length="311" mass="34460">MSGAAATEPRLSGRRGGSVASKALRRRNTIAGWSFILPNFLGFGLLTLIPVIALFYIAFTKWSAFGNPEITGLDNFIRLAKDPTFWTALWNTLYYAVVHIPLTLALSLGLAILLNQKLRGLAFFRSAAFFPYFTSIVAVAQVWNMLLAPENGPINQFLNFVGISDAPGWTSSATWAMPAVIIVGTWREMGYYMLLFLAGLQAVPQELYEAARVDGANAWQRFTNVTLPCLRPTTFFVTVMLTIGSFKVLDLILVMTNGGPGTSTLVLSQYIYRMGFERNDFGYASAISLVLFLICLLVTVVQFVHNRRREA</sequence>
<dbReference type="InterPro" id="IPR051393">
    <property type="entry name" value="ABC_transporter_permease"/>
</dbReference>
<dbReference type="Proteomes" id="UP000194577">
    <property type="component" value="Unassembled WGS sequence"/>
</dbReference>
<keyword evidence="3" id="KW-1003">Cell membrane</keyword>
<feature type="transmembrane region" description="Helical" evidence="7">
    <location>
        <begin position="93"/>
        <end position="114"/>
    </location>
</feature>
<evidence type="ECO:0000256" key="2">
    <source>
        <dbReference type="ARBA" id="ARBA00022448"/>
    </source>
</evidence>
<reference evidence="9 10" key="1">
    <citation type="submission" date="2017-10" db="EMBL/GenBank/DDBJ databases">
        <title>Draft genome sequence of cellulolytic Actinomyces sp CtC72 isolated from cattle rumen fluid.</title>
        <authorList>
            <person name="Joshi A.J."/>
            <person name="Vasudevan G."/>
            <person name="Lanjekar V.B."/>
            <person name="Hivarkar S."/>
            <person name="Engineer A."/>
            <person name="Pore S.D."/>
            <person name="Dhakephalkar P.K."/>
            <person name="Dagar S."/>
        </authorList>
    </citation>
    <scope>NUCLEOTIDE SEQUENCE [LARGE SCALE GENOMIC DNA]</scope>
    <source>
        <strain evidence="10">CtC72</strain>
    </source>
</reference>
<dbReference type="PANTHER" id="PTHR30193">
    <property type="entry name" value="ABC TRANSPORTER PERMEASE PROTEIN"/>
    <property type="match status" value="1"/>
</dbReference>